<gene>
    <name evidence="2" type="ORF">DMA12_09800</name>
</gene>
<organism evidence="2 3">
    <name type="scientific">Amycolatopsis balhimycina DSM 5908</name>
    <dbReference type="NCBI Taxonomy" id="1081091"/>
    <lineage>
        <taxon>Bacteria</taxon>
        <taxon>Bacillati</taxon>
        <taxon>Actinomycetota</taxon>
        <taxon>Actinomycetes</taxon>
        <taxon>Pseudonocardiales</taxon>
        <taxon>Pseudonocardiaceae</taxon>
        <taxon>Amycolatopsis</taxon>
    </lineage>
</organism>
<dbReference type="Proteomes" id="UP000286716">
    <property type="component" value="Unassembled WGS sequence"/>
</dbReference>
<evidence type="ECO:0000256" key="1">
    <source>
        <dbReference type="ARBA" id="ARBA00023239"/>
    </source>
</evidence>
<sequence length="493" mass="51637">MTSVIGTVAPVVLDGRTLSADQLIRVACERATVLLDDTGRKRMAASARASREIVDRQLVYGRNTGVGANRTESVSASDRAEHGLRLLRSHAGGIGDLLPEEQARAMLAVRINQLLAGGAGLPPAVAETLTAALNAGAYPAVHEFGAIGTGDLTALAETGLVMLGERPWLGGRATPPPITLEPGDALALISSNALTIGLASLAWRMVRDLVAATSLVAGLSFLAVDASLEPLAERVHRARPHPGQVLAAARMRRLIGTPPRQRARIQDPYGYRCFPQITGLAVDAVDGLERVLSVELNAAAENPLISAEDDAAYHHGGFHCAYLGMALDTTKLALLHTGQLSTARLTTLSEPGFTAQRPFLAEGATGSSGIMILEYSAHSALAEVRGMAQPAGLGHAVVSRGVEDHSSFAFQSAGQALRAARAFRLVLACELVAAMRTLRQRSIEPDPASPLAAAYRLADRALDPDMADRSLSPDVMAAAILLDRLAGSGEIEG</sequence>
<dbReference type="InterPro" id="IPR008948">
    <property type="entry name" value="L-Aspartase-like"/>
</dbReference>
<dbReference type="Gene3D" id="1.10.275.10">
    <property type="entry name" value="Fumarase/aspartase (N-terminal domain)"/>
    <property type="match status" value="1"/>
</dbReference>
<evidence type="ECO:0000313" key="2">
    <source>
        <dbReference type="EMBL" id="RSM47025.1"/>
    </source>
</evidence>
<dbReference type="AlphaFoldDB" id="A0A428WVC9"/>
<reference evidence="2 3" key="1">
    <citation type="submission" date="2018-05" db="EMBL/GenBank/DDBJ databases">
        <title>Evolution of GPA BGCs.</title>
        <authorList>
            <person name="Waglechner N."/>
            <person name="Wright G.D."/>
        </authorList>
    </citation>
    <scope>NUCLEOTIDE SEQUENCE [LARGE SCALE GENOMIC DNA]</scope>
    <source>
        <strain evidence="2 3">DSM 5908</strain>
    </source>
</reference>
<dbReference type="InterPro" id="IPR001106">
    <property type="entry name" value="Aromatic_Lyase"/>
</dbReference>
<accession>A0A428WVC9</accession>
<dbReference type="OrthoDB" id="3278073at2"/>
<dbReference type="GO" id="GO:0016841">
    <property type="term" value="F:ammonia-lyase activity"/>
    <property type="evidence" value="ECO:0007669"/>
    <property type="project" value="UniProtKB-ARBA"/>
</dbReference>
<dbReference type="SUPFAM" id="SSF48557">
    <property type="entry name" value="L-aspartase-like"/>
    <property type="match status" value="1"/>
</dbReference>
<dbReference type="RefSeq" id="WP_020639269.1">
    <property type="nucleotide sequence ID" value="NZ_QHHU01000011.1"/>
</dbReference>
<dbReference type="EMBL" id="QHHU01000011">
    <property type="protein sequence ID" value="RSM47025.1"/>
    <property type="molecule type" value="Genomic_DNA"/>
</dbReference>
<dbReference type="PANTHER" id="PTHR10362">
    <property type="entry name" value="HISTIDINE AMMONIA-LYASE"/>
    <property type="match status" value="1"/>
</dbReference>
<name>A0A428WVC9_AMYBA</name>
<dbReference type="Gene3D" id="1.20.200.10">
    <property type="entry name" value="Fumarase/aspartase (Central domain)"/>
    <property type="match status" value="1"/>
</dbReference>
<proteinExistence type="predicted"/>
<comment type="caution">
    <text evidence="2">The sequence shown here is derived from an EMBL/GenBank/DDBJ whole genome shotgun (WGS) entry which is preliminary data.</text>
</comment>
<keyword evidence="3" id="KW-1185">Reference proteome</keyword>
<evidence type="ECO:0000313" key="3">
    <source>
        <dbReference type="Proteomes" id="UP000286716"/>
    </source>
</evidence>
<keyword evidence="1 2" id="KW-0456">Lyase</keyword>
<protein>
    <submittedName>
        <fullName evidence="2">Aromatic amino acid lyase</fullName>
    </submittedName>
</protein>
<dbReference type="CDD" id="cd00332">
    <property type="entry name" value="PAL-HAL"/>
    <property type="match status" value="1"/>
</dbReference>
<dbReference type="Pfam" id="PF00221">
    <property type="entry name" value="Lyase_aromatic"/>
    <property type="match status" value="1"/>
</dbReference>
<dbReference type="InterPro" id="IPR024083">
    <property type="entry name" value="Fumarase/histidase_N"/>
</dbReference>